<dbReference type="HOGENOM" id="CLU_2701746_0_0_10"/>
<evidence type="ECO:0000313" key="2">
    <source>
        <dbReference type="EMBL" id="EKX99866.1"/>
    </source>
</evidence>
<protein>
    <submittedName>
        <fullName evidence="2">Uncharacterized protein</fullName>
    </submittedName>
</protein>
<proteinExistence type="predicted"/>
<evidence type="ECO:0000313" key="3">
    <source>
        <dbReference type="Proteomes" id="UP000010433"/>
    </source>
</evidence>
<evidence type="ECO:0000256" key="1">
    <source>
        <dbReference type="SAM" id="Phobius"/>
    </source>
</evidence>
<keyword evidence="1" id="KW-0812">Transmembrane</keyword>
<name>L1N9L3_9BACT</name>
<organism evidence="2 3">
    <name type="scientific">Hoylesella saccharolytica F0055</name>
    <dbReference type="NCBI Taxonomy" id="1127699"/>
    <lineage>
        <taxon>Bacteria</taxon>
        <taxon>Pseudomonadati</taxon>
        <taxon>Bacteroidota</taxon>
        <taxon>Bacteroidia</taxon>
        <taxon>Bacteroidales</taxon>
        <taxon>Prevotellaceae</taxon>
        <taxon>Hoylesella</taxon>
    </lineage>
</organism>
<sequence length="73" mass="8438">MHLSPFHFLPYIGSPTSFHPFTFSPFYLLYGACILPHFPPFLLSPLYLLVNFMDLTFSKSIANGVEAFVFRYN</sequence>
<gene>
    <name evidence="2" type="ORF">HMPREF9151_01508</name>
</gene>
<feature type="transmembrane region" description="Helical" evidence="1">
    <location>
        <begin position="27"/>
        <end position="50"/>
    </location>
</feature>
<dbReference type="AlphaFoldDB" id="L1N9L3"/>
<reference evidence="2 3" key="1">
    <citation type="submission" date="2012-05" db="EMBL/GenBank/DDBJ databases">
        <authorList>
            <person name="Weinstock G."/>
            <person name="Sodergren E."/>
            <person name="Lobos E.A."/>
            <person name="Fulton L."/>
            <person name="Fulton R."/>
            <person name="Courtney L."/>
            <person name="Fronick C."/>
            <person name="O'Laughlin M."/>
            <person name="Godfrey J."/>
            <person name="Wilson R.M."/>
            <person name="Miner T."/>
            <person name="Farmer C."/>
            <person name="Delehaunty K."/>
            <person name="Cordes M."/>
            <person name="Minx P."/>
            <person name="Tomlinson C."/>
            <person name="Chen J."/>
            <person name="Wollam A."/>
            <person name="Pepin K.H."/>
            <person name="Bhonagiri V."/>
            <person name="Zhang X."/>
            <person name="Suruliraj S."/>
            <person name="Warren W."/>
            <person name="Mitreva M."/>
            <person name="Mardis E.R."/>
            <person name="Wilson R.K."/>
        </authorList>
    </citation>
    <scope>NUCLEOTIDE SEQUENCE [LARGE SCALE GENOMIC DNA]</scope>
    <source>
        <strain evidence="2 3">F0055</strain>
    </source>
</reference>
<keyword evidence="1" id="KW-1133">Transmembrane helix</keyword>
<dbReference type="EMBL" id="AMEP01000095">
    <property type="protein sequence ID" value="EKX99866.1"/>
    <property type="molecule type" value="Genomic_DNA"/>
</dbReference>
<accession>L1N9L3</accession>
<keyword evidence="1" id="KW-0472">Membrane</keyword>
<keyword evidence="3" id="KW-1185">Reference proteome</keyword>
<dbReference type="Proteomes" id="UP000010433">
    <property type="component" value="Unassembled WGS sequence"/>
</dbReference>
<comment type="caution">
    <text evidence="2">The sequence shown here is derived from an EMBL/GenBank/DDBJ whole genome shotgun (WGS) entry which is preliminary data.</text>
</comment>